<sequence length="241" mass="27623">MKLEQTADGSYTLYVPELDEHYHSVKGALTESQHIFIEMGLKHSPVSEPHILEIGLGTGLNAFLTLLSAEETRRKVHYTGIERYPLAEETLKQLDYPRLIGKQHEEDYYAIHRAPWNTETEVSPWFTLHKIEDDFTRLFNPEEGSRPAVPLYDIIYFDAFAPEKQPEMWEQSLFDTLYKVLNEGGILTTYCAKGVVRRMLQTAGFTVERLPGPPGGKREILRATKSDQTFKAETDERSSLT</sequence>
<organism evidence="2 3">
    <name type="scientific">Phocaeicola vulgatus</name>
    <name type="common">Bacteroides vulgatus</name>
    <dbReference type="NCBI Taxonomy" id="821"/>
    <lineage>
        <taxon>Bacteria</taxon>
        <taxon>Pseudomonadati</taxon>
        <taxon>Bacteroidota</taxon>
        <taxon>Bacteroidia</taxon>
        <taxon>Bacteroidales</taxon>
        <taxon>Bacteroidaceae</taxon>
        <taxon>Phocaeicola</taxon>
    </lineage>
</organism>
<gene>
    <name evidence="2" type="primary">mnmD</name>
    <name evidence="2" type="ORF">GAY79_00245</name>
</gene>
<dbReference type="NCBIfam" id="NF033855">
    <property type="entry name" value="tRNA_MNMC2"/>
    <property type="match status" value="1"/>
</dbReference>
<keyword evidence="2" id="KW-0489">Methyltransferase</keyword>
<feature type="domain" description="MnmC-like methyltransferase" evidence="1">
    <location>
        <begin position="152"/>
        <end position="225"/>
    </location>
</feature>
<dbReference type="InterPro" id="IPR047785">
    <property type="entry name" value="tRNA_MNMC2"/>
</dbReference>
<name>A0A7J5RN13_PHOVU</name>
<dbReference type="Pfam" id="PF05430">
    <property type="entry name" value="Methyltransf_30"/>
    <property type="match status" value="1"/>
</dbReference>
<dbReference type="RefSeq" id="WP_175324231.1">
    <property type="nucleotide sequence ID" value="NZ_JABWDE010000005.1"/>
</dbReference>
<dbReference type="Proteomes" id="UP000437431">
    <property type="component" value="Unassembled WGS sequence"/>
</dbReference>
<dbReference type="SUPFAM" id="SSF53335">
    <property type="entry name" value="S-adenosyl-L-methionine-dependent methyltransferases"/>
    <property type="match status" value="1"/>
</dbReference>
<protein>
    <submittedName>
        <fullName evidence="2">tRNA (5-methylaminomethyl-2-thiouridine)(34)-methyltransferase MnmD</fullName>
    </submittedName>
</protein>
<evidence type="ECO:0000313" key="2">
    <source>
        <dbReference type="EMBL" id="KAB6564289.1"/>
    </source>
</evidence>
<dbReference type="InterPro" id="IPR029063">
    <property type="entry name" value="SAM-dependent_MTases_sf"/>
</dbReference>
<comment type="caution">
    <text evidence="2">The sequence shown here is derived from an EMBL/GenBank/DDBJ whole genome shotgun (WGS) entry which is preliminary data.</text>
</comment>
<proteinExistence type="predicted"/>
<dbReference type="GO" id="GO:0016645">
    <property type="term" value="F:oxidoreductase activity, acting on the CH-NH group of donors"/>
    <property type="evidence" value="ECO:0007669"/>
    <property type="project" value="InterPro"/>
</dbReference>
<dbReference type="GO" id="GO:0032259">
    <property type="term" value="P:methylation"/>
    <property type="evidence" value="ECO:0007669"/>
    <property type="project" value="UniProtKB-KW"/>
</dbReference>
<dbReference type="Gene3D" id="3.40.50.150">
    <property type="entry name" value="Vaccinia Virus protein VP39"/>
    <property type="match status" value="1"/>
</dbReference>
<dbReference type="PANTHER" id="PTHR39963">
    <property type="entry name" value="SLL0983 PROTEIN"/>
    <property type="match status" value="1"/>
</dbReference>
<evidence type="ECO:0000313" key="3">
    <source>
        <dbReference type="Proteomes" id="UP000437431"/>
    </source>
</evidence>
<keyword evidence="2" id="KW-0808">Transferase</keyword>
<evidence type="ECO:0000259" key="1">
    <source>
        <dbReference type="Pfam" id="PF05430"/>
    </source>
</evidence>
<dbReference type="PANTHER" id="PTHR39963:SF1">
    <property type="entry name" value="MNMC-LIKE METHYLTRANSFERASE DOMAIN-CONTAINING PROTEIN"/>
    <property type="match status" value="1"/>
</dbReference>
<dbReference type="EMBL" id="WDAY01000001">
    <property type="protein sequence ID" value="KAB6564289.1"/>
    <property type="molecule type" value="Genomic_DNA"/>
</dbReference>
<accession>A0A7J5RN13</accession>
<reference evidence="2 3" key="1">
    <citation type="journal article" date="2019" name="Nat. Med.">
        <title>A library of human gut bacterial isolates paired with longitudinal multiomics data enables mechanistic microbiome research.</title>
        <authorList>
            <person name="Poyet M."/>
            <person name="Groussin M."/>
            <person name="Gibbons S.M."/>
            <person name="Avila-Pacheco J."/>
            <person name="Jiang X."/>
            <person name="Kearney S.M."/>
            <person name="Perrotta A.R."/>
            <person name="Berdy B."/>
            <person name="Zhao S."/>
            <person name="Lieberman T.D."/>
            <person name="Swanson P.K."/>
            <person name="Smith M."/>
            <person name="Roesemann S."/>
            <person name="Alexander J.E."/>
            <person name="Rich S.A."/>
            <person name="Livny J."/>
            <person name="Vlamakis H."/>
            <person name="Clish C."/>
            <person name="Bullock K."/>
            <person name="Deik A."/>
            <person name="Scott J."/>
            <person name="Pierce K.A."/>
            <person name="Xavier R.J."/>
            <person name="Alm E.J."/>
        </authorList>
    </citation>
    <scope>NUCLEOTIDE SEQUENCE [LARGE SCALE GENOMIC DNA]</scope>
    <source>
        <strain evidence="2 3">BIOML-A111</strain>
    </source>
</reference>
<dbReference type="InterPro" id="IPR008471">
    <property type="entry name" value="MnmC-like_methylTransf"/>
</dbReference>
<dbReference type="GO" id="GO:0004808">
    <property type="term" value="F:tRNA (5-methylaminomethyl-2-thiouridylate)(34)-methyltransferase activity"/>
    <property type="evidence" value="ECO:0007669"/>
    <property type="project" value="InterPro"/>
</dbReference>
<dbReference type="AlphaFoldDB" id="A0A7J5RN13"/>